<feature type="transmembrane region" description="Helical" evidence="1">
    <location>
        <begin position="234"/>
        <end position="254"/>
    </location>
</feature>
<proteinExistence type="predicted"/>
<name>A0A4Q5LA29_9BACT</name>
<evidence type="ECO:0000256" key="1">
    <source>
        <dbReference type="SAM" id="Phobius"/>
    </source>
</evidence>
<dbReference type="RefSeq" id="WP_129921724.1">
    <property type="nucleotide sequence ID" value="NZ_SEWE01000029.1"/>
</dbReference>
<evidence type="ECO:0000313" key="2">
    <source>
        <dbReference type="EMBL" id="RYU78455.1"/>
    </source>
</evidence>
<organism evidence="2 3">
    <name type="scientific">Hymenobacter persicinus</name>
    <dbReference type="NCBI Taxonomy" id="2025506"/>
    <lineage>
        <taxon>Bacteria</taxon>
        <taxon>Pseudomonadati</taxon>
        <taxon>Bacteroidota</taxon>
        <taxon>Cytophagia</taxon>
        <taxon>Cytophagales</taxon>
        <taxon>Hymenobacteraceae</taxon>
        <taxon>Hymenobacter</taxon>
    </lineage>
</organism>
<keyword evidence="1" id="KW-0472">Membrane</keyword>
<feature type="transmembrane region" description="Helical" evidence="1">
    <location>
        <begin position="148"/>
        <end position="167"/>
    </location>
</feature>
<dbReference type="AlphaFoldDB" id="A0A4Q5LA29"/>
<dbReference type="EMBL" id="SEWE01000029">
    <property type="protein sequence ID" value="RYU78455.1"/>
    <property type="molecule type" value="Genomic_DNA"/>
</dbReference>
<reference evidence="2 3" key="1">
    <citation type="submission" date="2019-02" db="EMBL/GenBank/DDBJ databases">
        <title>Bacterial novel species isolated from soil.</title>
        <authorList>
            <person name="Jung H.-Y."/>
        </authorList>
    </citation>
    <scope>NUCLEOTIDE SEQUENCE [LARGE SCALE GENOMIC DNA]</scope>
    <source>
        <strain evidence="2 3">1-3-3-3</strain>
    </source>
</reference>
<gene>
    <name evidence="2" type="ORF">EWM57_13700</name>
</gene>
<comment type="caution">
    <text evidence="2">The sequence shown here is derived from an EMBL/GenBank/DDBJ whole genome shotgun (WGS) entry which is preliminary data.</text>
</comment>
<keyword evidence="3" id="KW-1185">Reference proteome</keyword>
<evidence type="ECO:0000313" key="3">
    <source>
        <dbReference type="Proteomes" id="UP000294155"/>
    </source>
</evidence>
<sequence>MSNQFNLARFGRLFRKHTAEHGRGYLLSVAVLLGLLAVLMGTQAYVQNDPMIPPIQMGYLIFFLLLGGAMFTSTVFASLADKKQAIAALTLPASHLEKYLVGWLYSYVLFTLACIGCFYVVDAAVVSFDNWHGRPAELLNFFDAKYKAYYALLVYAFMHAIAIWGAVYFEKMQLVKTAFLFFIGVAALFVVNFQLVQLLLDHVTGNMVVPFGDIDLGIGKEHYRLALPTEKRQWLGVLPALLVGLFWLAGYFRVQEKQI</sequence>
<dbReference type="Proteomes" id="UP000294155">
    <property type="component" value="Unassembled WGS sequence"/>
</dbReference>
<feature type="transmembrane region" description="Helical" evidence="1">
    <location>
        <begin position="58"/>
        <end position="79"/>
    </location>
</feature>
<accession>A0A4Q5LA29</accession>
<feature type="transmembrane region" description="Helical" evidence="1">
    <location>
        <begin position="100"/>
        <end position="128"/>
    </location>
</feature>
<dbReference type="OrthoDB" id="1523880at2"/>
<keyword evidence="1" id="KW-0812">Transmembrane</keyword>
<feature type="transmembrane region" description="Helical" evidence="1">
    <location>
        <begin position="25"/>
        <end position="46"/>
    </location>
</feature>
<feature type="transmembrane region" description="Helical" evidence="1">
    <location>
        <begin position="179"/>
        <end position="200"/>
    </location>
</feature>
<protein>
    <submittedName>
        <fullName evidence="2">Uncharacterized protein</fullName>
    </submittedName>
</protein>
<keyword evidence="1" id="KW-1133">Transmembrane helix</keyword>